<dbReference type="RefSeq" id="WP_259857339.1">
    <property type="nucleotide sequence ID" value="NZ_BAAAST010000001.1"/>
</dbReference>
<organism evidence="2 3">
    <name type="scientific">Dactylosporangium fulvum</name>
    <dbReference type="NCBI Taxonomy" id="53359"/>
    <lineage>
        <taxon>Bacteria</taxon>
        <taxon>Bacillati</taxon>
        <taxon>Actinomycetota</taxon>
        <taxon>Actinomycetes</taxon>
        <taxon>Micromonosporales</taxon>
        <taxon>Micromonosporaceae</taxon>
        <taxon>Dactylosporangium</taxon>
    </lineage>
</organism>
<accession>A0ABY5VR85</accession>
<protein>
    <submittedName>
        <fullName evidence="2">DUF6153 family protein</fullName>
    </submittedName>
</protein>
<name>A0ABY5VR85_9ACTN</name>
<reference evidence="2" key="1">
    <citation type="submission" date="2021-04" db="EMBL/GenBank/DDBJ databases">
        <authorList>
            <person name="Hartkoorn R.C."/>
            <person name="Beaudoing E."/>
            <person name="Hot D."/>
        </authorList>
    </citation>
    <scope>NUCLEOTIDE SEQUENCE</scope>
    <source>
        <strain evidence="2">NRRL B-16292</strain>
    </source>
</reference>
<keyword evidence="3" id="KW-1185">Reference proteome</keyword>
<reference evidence="2" key="2">
    <citation type="submission" date="2022-09" db="EMBL/GenBank/DDBJ databases">
        <title>Biosynthetic gene clusters of Dactylosporangioum fulvum.</title>
        <authorList>
            <person name="Caradec T."/>
        </authorList>
    </citation>
    <scope>NUCLEOTIDE SEQUENCE</scope>
    <source>
        <strain evidence="2">NRRL B-16292</strain>
    </source>
</reference>
<dbReference type="Pfam" id="PF19650">
    <property type="entry name" value="DUF6153"/>
    <property type="match status" value="1"/>
</dbReference>
<evidence type="ECO:0000313" key="2">
    <source>
        <dbReference type="EMBL" id="UWP79581.1"/>
    </source>
</evidence>
<feature type="compositionally biased region" description="Pro residues" evidence="1">
    <location>
        <begin position="101"/>
        <end position="116"/>
    </location>
</feature>
<dbReference type="InterPro" id="IPR046151">
    <property type="entry name" value="DUF6153"/>
</dbReference>
<evidence type="ECO:0000313" key="3">
    <source>
        <dbReference type="Proteomes" id="UP001059617"/>
    </source>
</evidence>
<evidence type="ECO:0000256" key="1">
    <source>
        <dbReference type="SAM" id="MobiDB-lite"/>
    </source>
</evidence>
<dbReference type="Proteomes" id="UP001059617">
    <property type="component" value="Chromosome"/>
</dbReference>
<proteinExistence type="predicted"/>
<dbReference type="EMBL" id="CP073720">
    <property type="protein sequence ID" value="UWP79581.1"/>
    <property type="molecule type" value="Genomic_DNA"/>
</dbReference>
<feature type="region of interest" description="Disordered" evidence="1">
    <location>
        <begin position="95"/>
        <end position="122"/>
    </location>
</feature>
<sequence length="155" mass="15292">MMVVMARFATRHAGGHAARWFAVIAVLLALAVGWMHTAAVAPPHPGPHAQPHRDVTSVAVSERTGAWIVAATRDGEHCGAATGHAGGDCPGGDHARSMCQAPPPGGPVLGSPPPQPSGAVPADVTAALPATTAAEAAGGSGCGPPSLAMLSVLRT</sequence>
<gene>
    <name evidence="2" type="ORF">Dfulv_31000</name>
</gene>